<dbReference type="AlphaFoldDB" id="A0A0A9FDJ3"/>
<reference evidence="1" key="2">
    <citation type="journal article" date="2015" name="Data Brief">
        <title>Shoot transcriptome of the giant reed, Arundo donax.</title>
        <authorList>
            <person name="Barrero R.A."/>
            <person name="Guerrero F.D."/>
            <person name="Moolhuijzen P."/>
            <person name="Goolsby J.A."/>
            <person name="Tidwell J."/>
            <person name="Bellgard S.E."/>
            <person name="Bellgard M.I."/>
        </authorList>
    </citation>
    <scope>NUCLEOTIDE SEQUENCE</scope>
    <source>
        <tissue evidence="1">Shoot tissue taken approximately 20 cm above the soil surface</tissue>
    </source>
</reference>
<accession>A0A0A9FDJ3</accession>
<organism evidence="1">
    <name type="scientific">Arundo donax</name>
    <name type="common">Giant reed</name>
    <name type="synonym">Donax arundinaceus</name>
    <dbReference type="NCBI Taxonomy" id="35708"/>
    <lineage>
        <taxon>Eukaryota</taxon>
        <taxon>Viridiplantae</taxon>
        <taxon>Streptophyta</taxon>
        <taxon>Embryophyta</taxon>
        <taxon>Tracheophyta</taxon>
        <taxon>Spermatophyta</taxon>
        <taxon>Magnoliopsida</taxon>
        <taxon>Liliopsida</taxon>
        <taxon>Poales</taxon>
        <taxon>Poaceae</taxon>
        <taxon>PACMAD clade</taxon>
        <taxon>Arundinoideae</taxon>
        <taxon>Arundineae</taxon>
        <taxon>Arundo</taxon>
    </lineage>
</organism>
<proteinExistence type="predicted"/>
<reference evidence="1" key="1">
    <citation type="submission" date="2014-09" db="EMBL/GenBank/DDBJ databases">
        <authorList>
            <person name="Magalhaes I.L.F."/>
            <person name="Oliveira U."/>
            <person name="Santos F.R."/>
            <person name="Vidigal T.H.D.A."/>
            <person name="Brescovit A.D."/>
            <person name="Santos A.J."/>
        </authorList>
    </citation>
    <scope>NUCLEOTIDE SEQUENCE</scope>
    <source>
        <tissue evidence="1">Shoot tissue taken approximately 20 cm above the soil surface</tissue>
    </source>
</reference>
<evidence type="ECO:0000313" key="1">
    <source>
        <dbReference type="EMBL" id="JAE09294.1"/>
    </source>
</evidence>
<protein>
    <submittedName>
        <fullName evidence="1">Uncharacterized protein</fullName>
    </submittedName>
</protein>
<name>A0A0A9FDJ3_ARUDO</name>
<dbReference type="EMBL" id="GBRH01188602">
    <property type="protein sequence ID" value="JAE09294.1"/>
    <property type="molecule type" value="Transcribed_RNA"/>
</dbReference>
<sequence>MGLSEVNNGLLSPWTLCPLARTAQHRCYSILYSAR</sequence>